<dbReference type="FunFam" id="1.10.510.10:FF:000622">
    <property type="entry name" value="Tyrosine-protein kinase"/>
    <property type="match status" value="1"/>
</dbReference>
<feature type="region of interest" description="Disordered" evidence="9">
    <location>
        <begin position="244"/>
        <end position="317"/>
    </location>
</feature>
<gene>
    <name evidence="11" type="primary">Pe7Fe14</name>
</gene>
<dbReference type="InterPro" id="IPR011009">
    <property type="entry name" value="Kinase-like_dom_sf"/>
</dbReference>
<dbReference type="SUPFAM" id="SSF56112">
    <property type="entry name" value="Protein kinase-like (PK-like)"/>
    <property type="match status" value="1"/>
</dbReference>
<feature type="compositionally biased region" description="Basic and acidic residues" evidence="9">
    <location>
        <begin position="1"/>
        <end position="10"/>
    </location>
</feature>
<evidence type="ECO:0000256" key="3">
    <source>
        <dbReference type="ARBA" id="ARBA00022679"/>
    </source>
</evidence>
<dbReference type="GO" id="GO:0005737">
    <property type="term" value="C:cytoplasm"/>
    <property type="evidence" value="ECO:0007669"/>
    <property type="project" value="UniProtKB-SubCell"/>
</dbReference>
<keyword evidence="4 8" id="KW-0547">Nucleotide-binding</keyword>
<evidence type="ECO:0000256" key="9">
    <source>
        <dbReference type="SAM" id="MobiDB-lite"/>
    </source>
</evidence>
<dbReference type="Gene3D" id="3.30.200.20">
    <property type="entry name" value="Phosphorylase Kinase, domain 1"/>
    <property type="match status" value="1"/>
</dbReference>
<evidence type="ECO:0000256" key="4">
    <source>
        <dbReference type="ARBA" id="ARBA00022741"/>
    </source>
</evidence>
<evidence type="ECO:0000256" key="6">
    <source>
        <dbReference type="ARBA" id="ARBA00022840"/>
    </source>
</evidence>
<dbReference type="InterPro" id="IPR008266">
    <property type="entry name" value="Tyr_kinase_AS"/>
</dbReference>
<dbReference type="PROSITE" id="PS00109">
    <property type="entry name" value="PROTEIN_KINASE_TYR"/>
    <property type="match status" value="1"/>
</dbReference>
<dbReference type="SMART" id="SM00219">
    <property type="entry name" value="TyrKc"/>
    <property type="match status" value="1"/>
</dbReference>
<dbReference type="InterPro" id="IPR017441">
    <property type="entry name" value="Protein_kinase_ATP_BS"/>
</dbReference>
<sequence length="858" mass="96278">MSQYTEKEPAAMDQESGKAVWPKPAGGYQTITGRRYGRRHAYVSFKPCMTRHERSLGRAGDDYEVLELDDVPKENSSGSSPLDQVDSSLPSEPIFEKSETEIPTCGSALNQTTESSQSFVAVHHSEEGRDTLGSSTNLHNHSEGEYIPGACSASSVQNGIALVHTDSYDPDGKHGEDNDHLQLSAEVVEGSRYQESLGNTVFELENREAEAYTGLSPPVPSFNCEVRDEFEELDSVPLVKSSAGDTEFVHQNSQEIQRSSQDEMVSTKQQNNTSQERQTEHSPEDAACGPGHICSEQNTNDREKNHGSSPEQVVRPKVRKLISSSQVDQETGFNRHEAKQRSVQRWREALEVEESGSDDLLIKCEEYDGEHDCMFLDPPYSRVITQRETENNQMTSESGATAGRQEVDNTFWNGCGDYYQLYDKDEDSSECSDGEWSASLPHRFSGTEKDQSSSDESWETLPGKDENEPELQSDSSGPEEENQELSLQEGEQTSLEEGEIPWLQYNEVNESSSDEGNEPANEFAQPAFMLDGNNNLEDDSSVSEDLDVDWSLFDGFADGLGVAEAISYVDPQFLTYMALEERLAQAMEDKKWILSHEDVILGELLGKGNFGEVYKGTLKDKTSVAVKTCKEDLPQELKIKFLQEAKILKQYDHPNIVKLIGVCTQRQPVYIIMELVSGGDFLTFLRRKKDELKLKQLVKFSLDAAAGMLYLESKNCIHRDLAARNCLVGENNVLKISDFGMSRQEDGGVYSSSGLKQIPIKWTAPEALNYGRYSSESDVWSFGILLWETFSLGVCPYPGMTNQQAREQVERGYRMSAPQHCPEDISKIMMKCWDYKPENRPKFSELQKELTIIKRKLT</sequence>
<evidence type="ECO:0000256" key="7">
    <source>
        <dbReference type="ARBA" id="ARBA00023137"/>
    </source>
</evidence>
<dbReference type="Gene3D" id="1.10.510.10">
    <property type="entry name" value="Transferase(Phosphotransferase) domain 1"/>
    <property type="match status" value="1"/>
</dbReference>
<dbReference type="PeptideAtlas" id="W0S1J7"/>
<dbReference type="InterPro" id="IPR050198">
    <property type="entry name" value="Non-receptor_tyrosine_kinases"/>
</dbReference>
<feature type="region of interest" description="Disordered" evidence="9">
    <location>
        <begin position="1"/>
        <end position="31"/>
    </location>
</feature>
<dbReference type="InterPro" id="IPR000719">
    <property type="entry name" value="Prot_kinase_dom"/>
</dbReference>
<evidence type="ECO:0000256" key="8">
    <source>
        <dbReference type="PROSITE-ProRule" id="PRU10141"/>
    </source>
</evidence>
<dbReference type="PROSITE" id="PS50011">
    <property type="entry name" value="PROTEIN_KINASE_DOM"/>
    <property type="match status" value="1"/>
</dbReference>
<evidence type="ECO:0000256" key="2">
    <source>
        <dbReference type="ARBA" id="ARBA00022553"/>
    </source>
</evidence>
<dbReference type="PRINTS" id="PR00109">
    <property type="entry name" value="TYRKINASE"/>
</dbReference>
<protein>
    <recommendedName>
        <fullName evidence="1">non-specific protein-tyrosine kinase</fullName>
        <ecNumber evidence="1">2.7.10.2</ecNumber>
    </recommendedName>
</protein>
<dbReference type="Pfam" id="PF07714">
    <property type="entry name" value="PK_Tyr_Ser-Thr"/>
    <property type="match status" value="1"/>
</dbReference>
<keyword evidence="2" id="KW-0597">Phosphoprotein</keyword>
<dbReference type="iPTMnet" id="W0S1J7"/>
<feature type="compositionally biased region" description="Polar residues" evidence="9">
    <location>
        <begin position="484"/>
        <end position="493"/>
    </location>
</feature>
<dbReference type="EC" id="2.7.10.2" evidence="1"/>
<dbReference type="InterPro" id="IPR001245">
    <property type="entry name" value="Ser-Thr/Tyr_kinase_cat_dom"/>
</dbReference>
<keyword evidence="3" id="KW-0808">Transferase</keyword>
<keyword evidence="5" id="KW-0418">Kinase</keyword>
<dbReference type="EMBL" id="AB636596">
    <property type="protein sequence ID" value="BAO24705.1"/>
    <property type="molecule type" value="mRNA"/>
</dbReference>
<dbReference type="GO" id="GO:0004715">
    <property type="term" value="F:non-membrane spanning protein tyrosine kinase activity"/>
    <property type="evidence" value="ECO:0007669"/>
    <property type="project" value="UniProtKB-EC"/>
</dbReference>
<dbReference type="GO" id="GO:0005524">
    <property type="term" value="F:ATP binding"/>
    <property type="evidence" value="ECO:0007669"/>
    <property type="project" value="UniProtKB-UniRule"/>
</dbReference>
<dbReference type="FunFam" id="3.30.200.20:FF:000089">
    <property type="entry name" value="Tyrosine-protein kinase"/>
    <property type="match status" value="1"/>
</dbReference>
<organism evidence="11">
    <name type="scientific">Homo sapiens</name>
    <name type="common">Human</name>
    <dbReference type="NCBI Taxonomy" id="9606"/>
    <lineage>
        <taxon>Eukaryota</taxon>
        <taxon>Metazoa</taxon>
        <taxon>Chordata</taxon>
        <taxon>Craniata</taxon>
        <taxon>Vertebrata</taxon>
        <taxon>Euteleostomi</taxon>
        <taxon>Mammalia</taxon>
        <taxon>Eutheria</taxon>
        <taxon>Euarchontoglires</taxon>
        <taxon>Primates</taxon>
        <taxon>Haplorrhini</taxon>
        <taxon>Catarrhini</taxon>
        <taxon>Hominidae</taxon>
        <taxon>Homo</taxon>
    </lineage>
</organism>
<dbReference type="InterPro" id="IPR020635">
    <property type="entry name" value="Tyr_kinase_cat_dom"/>
</dbReference>
<keyword evidence="6 8" id="KW-0067">ATP-binding</keyword>
<accession>W0S1J7</accession>
<feature type="region of interest" description="Disordered" evidence="9">
    <location>
        <begin position="425"/>
        <end position="495"/>
    </location>
</feature>
<reference evidence="11" key="1">
    <citation type="submission" date="2011-06" db="EMBL/GenBank/DDBJ databases">
        <title>5q21 micro inversion leads to FER oncogenic tyrosine kinase overexpression in lung cancer.</title>
        <authorList>
            <person name="Kawakami M."/>
            <person name="Takai D."/>
        </authorList>
    </citation>
    <scope>NUCLEOTIDE SEQUENCE</scope>
</reference>
<dbReference type="AlphaFoldDB" id="W0S1J7"/>
<name>W0S1J7_HUMAN</name>
<feature type="domain" description="Protein kinase" evidence="10">
    <location>
        <begin position="599"/>
        <end position="852"/>
    </location>
</feature>
<feature type="region of interest" description="Disordered" evidence="9">
    <location>
        <begin position="53"/>
        <end position="90"/>
    </location>
</feature>
<feature type="compositionally biased region" description="Acidic residues" evidence="9">
    <location>
        <begin position="467"/>
        <end position="483"/>
    </location>
</feature>
<evidence type="ECO:0000256" key="1">
    <source>
        <dbReference type="ARBA" id="ARBA00011903"/>
    </source>
</evidence>
<evidence type="ECO:0000256" key="5">
    <source>
        <dbReference type="ARBA" id="ARBA00022777"/>
    </source>
</evidence>
<dbReference type="CDD" id="cd05085">
    <property type="entry name" value="PTKc_Fer"/>
    <property type="match status" value="1"/>
</dbReference>
<proteinExistence type="evidence at transcript level"/>
<feature type="compositionally biased region" description="Polar residues" evidence="9">
    <location>
        <begin position="249"/>
        <end position="276"/>
    </location>
</feature>
<evidence type="ECO:0000259" key="10">
    <source>
        <dbReference type="PROSITE" id="PS50011"/>
    </source>
</evidence>
<feature type="compositionally biased region" description="Polar residues" evidence="9">
    <location>
        <begin position="74"/>
        <end position="90"/>
    </location>
</feature>
<dbReference type="PROSITE" id="PS00107">
    <property type="entry name" value="PROTEIN_KINASE_ATP"/>
    <property type="match status" value="1"/>
</dbReference>
<feature type="binding site" evidence="8">
    <location>
        <position position="627"/>
    </location>
    <ligand>
        <name>ATP</name>
        <dbReference type="ChEBI" id="CHEBI:30616"/>
    </ligand>
</feature>
<dbReference type="PANTHER" id="PTHR24418">
    <property type="entry name" value="TYROSINE-PROTEIN KINASE"/>
    <property type="match status" value="1"/>
</dbReference>
<keyword evidence="7" id="KW-0829">Tyrosine-protein kinase</keyword>
<evidence type="ECO:0000313" key="11">
    <source>
        <dbReference type="EMBL" id="BAO24705.1"/>
    </source>
</evidence>